<dbReference type="Proteomes" id="UP000053424">
    <property type="component" value="Unassembled WGS sequence"/>
</dbReference>
<keyword evidence="3" id="KW-1185">Reference proteome</keyword>
<sequence>MNHSIDDASFLQNLPFSVLQAFRDQIYSPAYIASHPAKFLNADWVDLKELKEFINQQSPSTPFSVVSASSSPGPPRLDANHTRVKEDPDACFLPDLKTPIKEEPINALDLTFDASQLAPGKTNWQTIQEGGKEVLVLDDSESEEEDLVLRGDRDDGMSSDTAVGDIDGGFDSDESDAEEADSDVAMSDIEFELQATLWLDDGLVSCVSNNPCKITRQRSVTRVEYLDDLPSYWPIPEVDVAYILDLSDPKFNIKDKDGKLLPVDTLICNKDQDSWKGGSGSSDSKPLVSIFGEEDTVCRRRRQKCAGVHVCENVNVDLLKDRRDLNPKSLKDVINAQVESRVNETDSTARNGLSYSFPLSTPSLAAARNRTVRNVMDIRL</sequence>
<feature type="compositionally biased region" description="Acidic residues" evidence="1">
    <location>
        <begin position="168"/>
        <end position="178"/>
    </location>
</feature>
<organism evidence="2 3">
    <name type="scientific">Hebeloma cylindrosporum</name>
    <dbReference type="NCBI Taxonomy" id="76867"/>
    <lineage>
        <taxon>Eukaryota</taxon>
        <taxon>Fungi</taxon>
        <taxon>Dikarya</taxon>
        <taxon>Basidiomycota</taxon>
        <taxon>Agaricomycotina</taxon>
        <taxon>Agaricomycetes</taxon>
        <taxon>Agaricomycetidae</taxon>
        <taxon>Agaricales</taxon>
        <taxon>Agaricineae</taxon>
        <taxon>Hymenogastraceae</taxon>
        <taxon>Hebeloma</taxon>
    </lineage>
</organism>
<proteinExistence type="predicted"/>
<dbReference type="HOGENOM" id="CLU_727729_0_0_1"/>
<feature type="region of interest" description="Disordered" evidence="1">
    <location>
        <begin position="151"/>
        <end position="178"/>
    </location>
</feature>
<dbReference type="EMBL" id="KN831816">
    <property type="protein sequence ID" value="KIM35658.1"/>
    <property type="molecule type" value="Genomic_DNA"/>
</dbReference>
<accession>A0A0C2XCN6</accession>
<evidence type="ECO:0000313" key="3">
    <source>
        <dbReference type="Proteomes" id="UP000053424"/>
    </source>
</evidence>
<evidence type="ECO:0000313" key="2">
    <source>
        <dbReference type="EMBL" id="KIM35658.1"/>
    </source>
</evidence>
<dbReference type="AlphaFoldDB" id="A0A0C2XCN6"/>
<gene>
    <name evidence="2" type="ORF">M413DRAFT_326599</name>
</gene>
<name>A0A0C2XCN6_HEBCY</name>
<reference evidence="2 3" key="1">
    <citation type="submission" date="2014-04" db="EMBL/GenBank/DDBJ databases">
        <authorList>
            <consortium name="DOE Joint Genome Institute"/>
            <person name="Kuo A."/>
            <person name="Gay G."/>
            <person name="Dore J."/>
            <person name="Kohler A."/>
            <person name="Nagy L.G."/>
            <person name="Floudas D."/>
            <person name="Copeland A."/>
            <person name="Barry K.W."/>
            <person name="Cichocki N."/>
            <person name="Veneault-Fourrey C."/>
            <person name="LaButti K."/>
            <person name="Lindquist E.A."/>
            <person name="Lipzen A."/>
            <person name="Lundell T."/>
            <person name="Morin E."/>
            <person name="Murat C."/>
            <person name="Sun H."/>
            <person name="Tunlid A."/>
            <person name="Henrissat B."/>
            <person name="Grigoriev I.V."/>
            <person name="Hibbett D.S."/>
            <person name="Martin F."/>
            <person name="Nordberg H.P."/>
            <person name="Cantor M.N."/>
            <person name="Hua S.X."/>
        </authorList>
    </citation>
    <scope>NUCLEOTIDE SEQUENCE [LARGE SCALE GENOMIC DNA]</scope>
    <source>
        <strain evidence="3">h7</strain>
    </source>
</reference>
<dbReference type="OrthoDB" id="3051161at2759"/>
<evidence type="ECO:0000256" key="1">
    <source>
        <dbReference type="SAM" id="MobiDB-lite"/>
    </source>
</evidence>
<reference evidence="3" key="2">
    <citation type="submission" date="2015-01" db="EMBL/GenBank/DDBJ databases">
        <title>Evolutionary Origins and Diversification of the Mycorrhizal Mutualists.</title>
        <authorList>
            <consortium name="DOE Joint Genome Institute"/>
            <consortium name="Mycorrhizal Genomics Consortium"/>
            <person name="Kohler A."/>
            <person name="Kuo A."/>
            <person name="Nagy L.G."/>
            <person name="Floudas D."/>
            <person name="Copeland A."/>
            <person name="Barry K.W."/>
            <person name="Cichocki N."/>
            <person name="Veneault-Fourrey C."/>
            <person name="LaButti K."/>
            <person name="Lindquist E.A."/>
            <person name="Lipzen A."/>
            <person name="Lundell T."/>
            <person name="Morin E."/>
            <person name="Murat C."/>
            <person name="Riley R."/>
            <person name="Ohm R."/>
            <person name="Sun H."/>
            <person name="Tunlid A."/>
            <person name="Henrissat B."/>
            <person name="Grigoriev I.V."/>
            <person name="Hibbett D.S."/>
            <person name="Martin F."/>
        </authorList>
    </citation>
    <scope>NUCLEOTIDE SEQUENCE [LARGE SCALE GENOMIC DNA]</scope>
    <source>
        <strain evidence="3">h7</strain>
    </source>
</reference>
<protein>
    <submittedName>
        <fullName evidence="2">Uncharacterized protein</fullName>
    </submittedName>
</protein>